<dbReference type="AlphaFoldDB" id="A0A286RB16"/>
<evidence type="ECO:0000313" key="1">
    <source>
        <dbReference type="EMBL" id="ASV73154.1"/>
    </source>
</evidence>
<protein>
    <submittedName>
        <fullName evidence="1">Uncharacterized protein</fullName>
    </submittedName>
</protein>
<organism evidence="1 2">
    <name type="scientific">Thermogutta terrifontis</name>
    <dbReference type="NCBI Taxonomy" id="1331910"/>
    <lineage>
        <taxon>Bacteria</taxon>
        <taxon>Pseudomonadati</taxon>
        <taxon>Planctomycetota</taxon>
        <taxon>Planctomycetia</taxon>
        <taxon>Pirellulales</taxon>
        <taxon>Thermoguttaceae</taxon>
        <taxon>Thermogutta</taxon>
    </lineage>
</organism>
<dbReference type="Proteomes" id="UP000215086">
    <property type="component" value="Chromosome"/>
</dbReference>
<evidence type="ECO:0000313" key="2">
    <source>
        <dbReference type="Proteomes" id="UP000215086"/>
    </source>
</evidence>
<proteinExistence type="predicted"/>
<keyword evidence="2" id="KW-1185">Reference proteome</keyword>
<dbReference type="KEGG" id="ttf:THTE_0552"/>
<gene>
    <name evidence="1" type="ORF">THTE_0552</name>
</gene>
<sequence>MFSPPRGNPKQIPVGAIEEFPLRRIEALNFRSPQEPFPEGPACRVQ</sequence>
<accession>A0A286RB16</accession>
<reference evidence="1 2" key="1">
    <citation type="journal article" name="Front. Microbiol.">
        <title>Sugar Metabolism of the First Thermophilic Planctomycete Thermogutta terrifontis: Comparative Genomic and Transcriptomic Approaches.</title>
        <authorList>
            <person name="Elcheninov A.G."/>
            <person name="Menzel P."/>
            <person name="Gudbergsdottir S.R."/>
            <person name="Slesarev A.I."/>
            <person name="Kadnikov V.V."/>
            <person name="Krogh A."/>
            <person name="Bonch-Osmolovskaya E.A."/>
            <person name="Peng X."/>
            <person name="Kublanov I.V."/>
        </authorList>
    </citation>
    <scope>NUCLEOTIDE SEQUENCE [LARGE SCALE GENOMIC DNA]</scope>
    <source>
        <strain evidence="1 2">R1</strain>
    </source>
</reference>
<name>A0A286RB16_9BACT</name>
<dbReference type="EMBL" id="CP018477">
    <property type="protein sequence ID" value="ASV73154.1"/>
    <property type="molecule type" value="Genomic_DNA"/>
</dbReference>